<organism evidence="4 5">
    <name type="scientific">Mycena pura</name>
    <dbReference type="NCBI Taxonomy" id="153505"/>
    <lineage>
        <taxon>Eukaryota</taxon>
        <taxon>Fungi</taxon>
        <taxon>Dikarya</taxon>
        <taxon>Basidiomycota</taxon>
        <taxon>Agaricomycotina</taxon>
        <taxon>Agaricomycetes</taxon>
        <taxon>Agaricomycetidae</taxon>
        <taxon>Agaricales</taxon>
        <taxon>Marasmiineae</taxon>
        <taxon>Mycenaceae</taxon>
        <taxon>Mycena</taxon>
    </lineage>
</organism>
<gene>
    <name evidence="4" type="ORF">GGX14DRAFT_634242</name>
</gene>
<protein>
    <recommendedName>
        <fullName evidence="3">DUF6534 domain-containing protein</fullName>
    </recommendedName>
</protein>
<feature type="domain" description="DUF6534" evidence="3">
    <location>
        <begin position="179"/>
        <end position="274"/>
    </location>
</feature>
<keyword evidence="2" id="KW-0812">Transmembrane</keyword>
<dbReference type="AlphaFoldDB" id="A0AAD6VEU7"/>
<feature type="transmembrane region" description="Helical" evidence="2">
    <location>
        <begin position="58"/>
        <end position="83"/>
    </location>
</feature>
<evidence type="ECO:0000259" key="3">
    <source>
        <dbReference type="Pfam" id="PF20152"/>
    </source>
</evidence>
<evidence type="ECO:0000256" key="2">
    <source>
        <dbReference type="SAM" id="Phobius"/>
    </source>
</evidence>
<proteinExistence type="predicted"/>
<keyword evidence="2" id="KW-1133">Transmembrane helix</keyword>
<dbReference type="PANTHER" id="PTHR40465:SF1">
    <property type="entry name" value="DUF6534 DOMAIN-CONTAINING PROTEIN"/>
    <property type="match status" value="1"/>
</dbReference>
<sequence>MAMSLSDAQLDEVVDTVKELFAQTFVGFTIATTLYGVSAVQVCLYYRNHPSDGPGLKITVALLWILDTLCTLFMSHSIFTYWIFNFMKSPTVDLIMPWSFTAEKFVSLFIVLIAQCFYARTIWNVSESFLMTSVVGNLAVVTFGLGIGASVRPLQHATASSTSARSSQVLSGMAQGLAAFNDMLIAVCLCFWLFKRRKGAGGGRWGLGEAFGRGKVLDTLVLYIVCTGIATALAQLIFLALSLRYTDETYWVPWHQAVGKLYVNSVFAILNMRRPFAPKDNLPAPSTNLSFGDMHSRHGESSGSGLVTDGTGVVGSPQGNLKSLDLTSAVSGGVESVDRTRSTRAGEREVV</sequence>
<feature type="transmembrane region" description="Helical" evidence="2">
    <location>
        <begin position="20"/>
        <end position="46"/>
    </location>
</feature>
<dbReference type="InterPro" id="IPR045339">
    <property type="entry name" value="DUF6534"/>
</dbReference>
<feature type="transmembrane region" description="Helical" evidence="2">
    <location>
        <begin position="129"/>
        <end position="149"/>
    </location>
</feature>
<keyword evidence="2" id="KW-0472">Membrane</keyword>
<comment type="caution">
    <text evidence="4">The sequence shown here is derived from an EMBL/GenBank/DDBJ whole genome shotgun (WGS) entry which is preliminary data.</text>
</comment>
<evidence type="ECO:0000256" key="1">
    <source>
        <dbReference type="SAM" id="MobiDB-lite"/>
    </source>
</evidence>
<feature type="region of interest" description="Disordered" evidence="1">
    <location>
        <begin position="287"/>
        <end position="310"/>
    </location>
</feature>
<feature type="transmembrane region" description="Helical" evidence="2">
    <location>
        <begin position="169"/>
        <end position="194"/>
    </location>
</feature>
<feature type="transmembrane region" description="Helical" evidence="2">
    <location>
        <begin position="95"/>
        <end position="117"/>
    </location>
</feature>
<evidence type="ECO:0000313" key="4">
    <source>
        <dbReference type="EMBL" id="KAJ7207872.1"/>
    </source>
</evidence>
<dbReference type="Proteomes" id="UP001219525">
    <property type="component" value="Unassembled WGS sequence"/>
</dbReference>
<feature type="transmembrane region" description="Helical" evidence="2">
    <location>
        <begin position="253"/>
        <end position="270"/>
    </location>
</feature>
<evidence type="ECO:0000313" key="5">
    <source>
        <dbReference type="Proteomes" id="UP001219525"/>
    </source>
</evidence>
<dbReference type="PANTHER" id="PTHR40465">
    <property type="entry name" value="CHROMOSOME 1, WHOLE GENOME SHOTGUN SEQUENCE"/>
    <property type="match status" value="1"/>
</dbReference>
<dbReference type="EMBL" id="JARJCW010000035">
    <property type="protein sequence ID" value="KAJ7207872.1"/>
    <property type="molecule type" value="Genomic_DNA"/>
</dbReference>
<dbReference type="Pfam" id="PF20152">
    <property type="entry name" value="DUF6534"/>
    <property type="match status" value="1"/>
</dbReference>
<reference evidence="4" key="1">
    <citation type="submission" date="2023-03" db="EMBL/GenBank/DDBJ databases">
        <title>Massive genome expansion in bonnet fungi (Mycena s.s.) driven by repeated elements and novel gene families across ecological guilds.</title>
        <authorList>
            <consortium name="Lawrence Berkeley National Laboratory"/>
            <person name="Harder C.B."/>
            <person name="Miyauchi S."/>
            <person name="Viragh M."/>
            <person name="Kuo A."/>
            <person name="Thoen E."/>
            <person name="Andreopoulos B."/>
            <person name="Lu D."/>
            <person name="Skrede I."/>
            <person name="Drula E."/>
            <person name="Henrissat B."/>
            <person name="Morin E."/>
            <person name="Kohler A."/>
            <person name="Barry K."/>
            <person name="LaButti K."/>
            <person name="Morin E."/>
            <person name="Salamov A."/>
            <person name="Lipzen A."/>
            <person name="Mereny Z."/>
            <person name="Hegedus B."/>
            <person name="Baldrian P."/>
            <person name="Stursova M."/>
            <person name="Weitz H."/>
            <person name="Taylor A."/>
            <person name="Grigoriev I.V."/>
            <person name="Nagy L.G."/>
            <person name="Martin F."/>
            <person name="Kauserud H."/>
        </authorList>
    </citation>
    <scope>NUCLEOTIDE SEQUENCE</scope>
    <source>
        <strain evidence="4">9144</strain>
    </source>
</reference>
<feature type="transmembrane region" description="Helical" evidence="2">
    <location>
        <begin position="220"/>
        <end position="241"/>
    </location>
</feature>
<name>A0AAD6VEU7_9AGAR</name>
<keyword evidence="5" id="KW-1185">Reference proteome</keyword>
<accession>A0AAD6VEU7</accession>